<accession>A0A4R2R6G7</accession>
<reference evidence="2 3" key="1">
    <citation type="submission" date="2019-03" db="EMBL/GenBank/DDBJ databases">
        <title>Genomic Encyclopedia of Type Strains, Phase IV (KMG-IV): sequencing the most valuable type-strain genomes for metagenomic binning, comparative biology and taxonomic classification.</title>
        <authorList>
            <person name="Goeker M."/>
        </authorList>
    </citation>
    <scope>NUCLEOTIDE SEQUENCE [LARGE SCALE GENOMIC DNA]</scope>
    <source>
        <strain evidence="2 3">DSM 45765</strain>
    </source>
</reference>
<evidence type="ECO:0000313" key="3">
    <source>
        <dbReference type="Proteomes" id="UP000294911"/>
    </source>
</evidence>
<feature type="domain" description="DUF397" evidence="1">
    <location>
        <begin position="8"/>
        <end position="60"/>
    </location>
</feature>
<proteinExistence type="predicted"/>
<keyword evidence="3" id="KW-1185">Reference proteome</keyword>
<organism evidence="2 3">
    <name type="scientific">Tamaricihabitans halophyticus</name>
    <dbReference type="NCBI Taxonomy" id="1262583"/>
    <lineage>
        <taxon>Bacteria</taxon>
        <taxon>Bacillati</taxon>
        <taxon>Actinomycetota</taxon>
        <taxon>Actinomycetes</taxon>
        <taxon>Pseudonocardiales</taxon>
        <taxon>Pseudonocardiaceae</taxon>
        <taxon>Tamaricihabitans</taxon>
    </lineage>
</organism>
<evidence type="ECO:0000313" key="2">
    <source>
        <dbReference type="EMBL" id="TCP54935.1"/>
    </source>
</evidence>
<name>A0A4R2R6G7_9PSEU</name>
<dbReference type="Pfam" id="PF04149">
    <property type="entry name" value="DUF397"/>
    <property type="match status" value="1"/>
</dbReference>
<evidence type="ECO:0000259" key="1">
    <source>
        <dbReference type="Pfam" id="PF04149"/>
    </source>
</evidence>
<dbReference type="EMBL" id="SLXQ01000002">
    <property type="protein sequence ID" value="TCP54935.1"/>
    <property type="molecule type" value="Genomic_DNA"/>
</dbReference>
<dbReference type="InterPro" id="IPR007278">
    <property type="entry name" value="DUF397"/>
</dbReference>
<dbReference type="AlphaFoldDB" id="A0A4R2R6G7"/>
<protein>
    <submittedName>
        <fullName evidence="2">Uncharacterized protein DUF397</fullName>
    </submittedName>
</protein>
<sequence>MMTTLDAAVWRKASYSSNAGNCVEIAVADDHVGVRDTKNRVAGHLVLNRASFAAFLSAMK</sequence>
<dbReference type="Proteomes" id="UP000294911">
    <property type="component" value="Unassembled WGS sequence"/>
</dbReference>
<comment type="caution">
    <text evidence="2">The sequence shown here is derived from an EMBL/GenBank/DDBJ whole genome shotgun (WGS) entry which is preliminary data.</text>
</comment>
<gene>
    <name evidence="2" type="ORF">EV191_102145</name>
</gene>